<reference evidence="2 3" key="1">
    <citation type="journal article" date="2016" name="Nat. Commun.">
        <title>Thousands of microbial genomes shed light on interconnected biogeochemical processes in an aquifer system.</title>
        <authorList>
            <person name="Anantharaman K."/>
            <person name="Brown C.T."/>
            <person name="Hug L.A."/>
            <person name="Sharon I."/>
            <person name="Castelle C.J."/>
            <person name="Probst A.J."/>
            <person name="Thomas B.C."/>
            <person name="Singh A."/>
            <person name="Wilkins M.J."/>
            <person name="Karaoz U."/>
            <person name="Brodie E.L."/>
            <person name="Williams K.H."/>
            <person name="Hubbard S.S."/>
            <person name="Banfield J.F."/>
        </authorList>
    </citation>
    <scope>NUCLEOTIDE SEQUENCE [LARGE SCALE GENOMIC DNA]</scope>
</reference>
<sequence length="184" mass="20959">MKVLRGVATAGLIILAAQSPLFAVRLWKGIFKDLKEGNVRERKRLYDAYTYLKRCGMLQVKYQGRQMFISLTAEGKKKVGKDDIDKLTIAQPKGWDGQWRLLLFDVPTREKSKREALRGKLIELGFTMLQKSVWVHPHECANEVAILKRFFGFDDGAVKVIPVPHLGGDEGRLMKLYGLTTEHT</sequence>
<gene>
    <name evidence="2" type="ORF">A3I42_01655</name>
</gene>
<dbReference type="PANTHER" id="PTHR30319">
    <property type="entry name" value="PHENYLACETIC ACID REGULATOR-RELATED TRANSCRIPTIONAL REPRESSOR"/>
    <property type="match status" value="1"/>
</dbReference>
<dbReference type="AlphaFoldDB" id="A0A1F7VDZ4"/>
<dbReference type="EMBL" id="MGER01000018">
    <property type="protein sequence ID" value="OGL88665.1"/>
    <property type="molecule type" value="Genomic_DNA"/>
</dbReference>
<proteinExistence type="predicted"/>
<organism evidence="2 3">
    <name type="scientific">Candidatus Uhrbacteria bacterium RIFCSPLOWO2_02_FULL_49_11</name>
    <dbReference type="NCBI Taxonomy" id="1802409"/>
    <lineage>
        <taxon>Bacteria</taxon>
        <taxon>Candidatus Uhriibacteriota</taxon>
    </lineage>
</organism>
<protein>
    <recommendedName>
        <fullName evidence="1">Transcriptional repressor PaaX-like central Cas2-like domain-containing protein</fullName>
    </recommendedName>
</protein>
<comment type="caution">
    <text evidence="2">The sequence shown here is derived from an EMBL/GenBank/DDBJ whole genome shotgun (WGS) entry which is preliminary data.</text>
</comment>
<dbReference type="GO" id="GO:0006351">
    <property type="term" value="P:DNA-templated transcription"/>
    <property type="evidence" value="ECO:0007669"/>
    <property type="project" value="TreeGrafter"/>
</dbReference>
<dbReference type="PANTHER" id="PTHR30319:SF1">
    <property type="entry name" value="TRANSCRIPTIONAL REPRESSOR PAAX"/>
    <property type="match status" value="1"/>
</dbReference>
<dbReference type="Proteomes" id="UP000178264">
    <property type="component" value="Unassembled WGS sequence"/>
</dbReference>
<evidence type="ECO:0000259" key="1">
    <source>
        <dbReference type="Pfam" id="PF20803"/>
    </source>
</evidence>
<feature type="domain" description="Transcriptional repressor PaaX-like central Cas2-like" evidence="1">
    <location>
        <begin position="93"/>
        <end position="154"/>
    </location>
</feature>
<dbReference type="InterPro" id="IPR048846">
    <property type="entry name" value="PaaX-like_central"/>
</dbReference>
<evidence type="ECO:0000313" key="2">
    <source>
        <dbReference type="EMBL" id="OGL88665.1"/>
    </source>
</evidence>
<dbReference type="Pfam" id="PF20803">
    <property type="entry name" value="PaaX_M"/>
    <property type="match status" value="1"/>
</dbReference>
<name>A0A1F7VDZ4_9BACT</name>
<accession>A0A1F7VDZ4</accession>
<dbReference type="Gene3D" id="3.30.70.2650">
    <property type="match status" value="1"/>
</dbReference>
<evidence type="ECO:0000313" key="3">
    <source>
        <dbReference type="Proteomes" id="UP000178264"/>
    </source>
</evidence>